<evidence type="ECO:0000259" key="13">
    <source>
        <dbReference type="PROSITE" id="PS51352"/>
    </source>
</evidence>
<dbReference type="PROSITE" id="PS51352">
    <property type="entry name" value="THIOREDOXIN_2"/>
    <property type="match status" value="1"/>
</dbReference>
<evidence type="ECO:0000256" key="3">
    <source>
        <dbReference type="ARBA" id="ARBA00022559"/>
    </source>
</evidence>
<evidence type="ECO:0000256" key="5">
    <source>
        <dbReference type="ARBA" id="ARBA00023002"/>
    </source>
</evidence>
<reference evidence="14" key="1">
    <citation type="submission" date="2022-05" db="EMBL/GenBank/DDBJ databases">
        <title>Schlegelella sp. nov., isolated from mangrove soil.</title>
        <authorList>
            <person name="Liu Y."/>
            <person name="Ge X."/>
            <person name="Liu W."/>
        </authorList>
    </citation>
    <scope>NUCLEOTIDE SEQUENCE</scope>
    <source>
        <strain evidence="14">S2-27</strain>
    </source>
</reference>
<evidence type="ECO:0000256" key="2">
    <source>
        <dbReference type="ARBA" id="ARBA00013017"/>
    </source>
</evidence>
<dbReference type="SUPFAM" id="SSF52833">
    <property type="entry name" value="Thioredoxin-like"/>
    <property type="match status" value="1"/>
</dbReference>
<evidence type="ECO:0000313" key="14">
    <source>
        <dbReference type="EMBL" id="MCM5679616.1"/>
    </source>
</evidence>
<dbReference type="InterPro" id="IPR000866">
    <property type="entry name" value="AhpC/TSA"/>
</dbReference>
<feature type="signal peptide" evidence="12">
    <location>
        <begin position="1"/>
        <end position="19"/>
    </location>
</feature>
<evidence type="ECO:0000256" key="10">
    <source>
        <dbReference type="ARBA" id="ARBA00042639"/>
    </source>
</evidence>
<evidence type="ECO:0000256" key="8">
    <source>
        <dbReference type="ARBA" id="ARBA00032824"/>
    </source>
</evidence>
<dbReference type="InterPro" id="IPR036249">
    <property type="entry name" value="Thioredoxin-like_sf"/>
</dbReference>
<keyword evidence="5" id="KW-0560">Oxidoreductase</keyword>
<dbReference type="PANTHER" id="PTHR42801:SF4">
    <property type="entry name" value="AHPC_TSA FAMILY PROTEIN"/>
    <property type="match status" value="1"/>
</dbReference>
<dbReference type="PANTHER" id="PTHR42801">
    <property type="entry name" value="THIOREDOXIN-DEPENDENT PEROXIDE REDUCTASE"/>
    <property type="match status" value="1"/>
</dbReference>
<feature type="domain" description="Thioredoxin" evidence="13">
    <location>
        <begin position="21"/>
        <end position="171"/>
    </location>
</feature>
<dbReference type="Gene3D" id="3.40.30.10">
    <property type="entry name" value="Glutaredoxin"/>
    <property type="match status" value="1"/>
</dbReference>
<comment type="caution">
    <text evidence="14">The sequence shown here is derived from an EMBL/GenBank/DDBJ whole genome shotgun (WGS) entry which is preliminary data.</text>
</comment>
<comment type="similarity">
    <text evidence="9">Belongs to the peroxiredoxin family. BCP/PrxQ subfamily.</text>
</comment>
<proteinExistence type="inferred from homology"/>
<organism evidence="14 15">
    <name type="scientific">Caldimonas mangrovi</name>
    <dbReference type="NCBI Taxonomy" id="2944811"/>
    <lineage>
        <taxon>Bacteria</taxon>
        <taxon>Pseudomonadati</taxon>
        <taxon>Pseudomonadota</taxon>
        <taxon>Betaproteobacteria</taxon>
        <taxon>Burkholderiales</taxon>
        <taxon>Sphaerotilaceae</taxon>
        <taxon>Caldimonas</taxon>
    </lineage>
</organism>
<accession>A0ABT0YLK3</accession>
<evidence type="ECO:0000256" key="12">
    <source>
        <dbReference type="SAM" id="SignalP"/>
    </source>
</evidence>
<name>A0ABT0YLK3_9BURK</name>
<keyword evidence="6" id="KW-1015">Disulfide bond</keyword>
<evidence type="ECO:0000256" key="6">
    <source>
        <dbReference type="ARBA" id="ARBA00023157"/>
    </source>
</evidence>
<dbReference type="InterPro" id="IPR013766">
    <property type="entry name" value="Thioredoxin_domain"/>
</dbReference>
<evidence type="ECO:0000256" key="9">
    <source>
        <dbReference type="ARBA" id="ARBA00038489"/>
    </source>
</evidence>
<dbReference type="EC" id="1.11.1.24" evidence="2"/>
<comment type="catalytic activity">
    <reaction evidence="11">
        <text>a hydroperoxide + [thioredoxin]-dithiol = an alcohol + [thioredoxin]-disulfide + H2O</text>
        <dbReference type="Rhea" id="RHEA:62620"/>
        <dbReference type="Rhea" id="RHEA-COMP:10698"/>
        <dbReference type="Rhea" id="RHEA-COMP:10700"/>
        <dbReference type="ChEBI" id="CHEBI:15377"/>
        <dbReference type="ChEBI" id="CHEBI:29950"/>
        <dbReference type="ChEBI" id="CHEBI:30879"/>
        <dbReference type="ChEBI" id="CHEBI:35924"/>
        <dbReference type="ChEBI" id="CHEBI:50058"/>
        <dbReference type="EC" id="1.11.1.24"/>
    </reaction>
</comment>
<evidence type="ECO:0000313" key="15">
    <source>
        <dbReference type="Proteomes" id="UP001165541"/>
    </source>
</evidence>
<keyword evidence="7" id="KW-0676">Redox-active center</keyword>
<comment type="function">
    <text evidence="1">Thiol-specific peroxidase that catalyzes the reduction of hydrogen peroxide and organic hydroperoxides to water and alcohols, respectively. Plays a role in cell protection against oxidative stress by detoxifying peroxides and as sensor of hydrogen peroxide-mediated signaling events.</text>
</comment>
<protein>
    <recommendedName>
        <fullName evidence="2">thioredoxin-dependent peroxiredoxin</fullName>
        <ecNumber evidence="2">1.11.1.24</ecNumber>
    </recommendedName>
    <alternativeName>
        <fullName evidence="8">Thioredoxin peroxidase</fullName>
    </alternativeName>
    <alternativeName>
        <fullName evidence="10">Thioredoxin-dependent peroxiredoxin Bcp</fullName>
    </alternativeName>
</protein>
<keyword evidence="3" id="KW-0575">Peroxidase</keyword>
<evidence type="ECO:0000256" key="11">
    <source>
        <dbReference type="ARBA" id="ARBA00049091"/>
    </source>
</evidence>
<dbReference type="CDD" id="cd03017">
    <property type="entry name" value="PRX_BCP"/>
    <property type="match status" value="1"/>
</dbReference>
<keyword evidence="12" id="KW-0732">Signal</keyword>
<dbReference type="RefSeq" id="WP_251777816.1">
    <property type="nucleotide sequence ID" value="NZ_JAMKFE010000004.1"/>
</dbReference>
<dbReference type="InterPro" id="IPR050924">
    <property type="entry name" value="Peroxiredoxin_BCP/PrxQ"/>
</dbReference>
<evidence type="ECO:0000256" key="1">
    <source>
        <dbReference type="ARBA" id="ARBA00003330"/>
    </source>
</evidence>
<keyword evidence="15" id="KW-1185">Reference proteome</keyword>
<sequence length="179" mass="18999">MKTLACLALALGLTGLARAALPVGAPAPHFTTEAALGGKTFSFSLADALRDGPVVLYFYPKAFTSGCTIEAHAFAEATPRFTALGARVVGMSNDDIATLQRFSVEACRDRFAVAADRGARITKQYDAAIASRPDMADRISYVISPAGKIVHVHAGSDPEAHVRSTLQAVEAWRRAQPVR</sequence>
<evidence type="ECO:0000256" key="7">
    <source>
        <dbReference type="ARBA" id="ARBA00023284"/>
    </source>
</evidence>
<dbReference type="Pfam" id="PF00578">
    <property type="entry name" value="AhpC-TSA"/>
    <property type="match status" value="1"/>
</dbReference>
<evidence type="ECO:0000256" key="4">
    <source>
        <dbReference type="ARBA" id="ARBA00022862"/>
    </source>
</evidence>
<dbReference type="Proteomes" id="UP001165541">
    <property type="component" value="Unassembled WGS sequence"/>
</dbReference>
<dbReference type="EMBL" id="JAMKFE010000004">
    <property type="protein sequence ID" value="MCM5679616.1"/>
    <property type="molecule type" value="Genomic_DNA"/>
</dbReference>
<keyword evidence="4" id="KW-0049">Antioxidant</keyword>
<gene>
    <name evidence="14" type="ORF">M8A51_08730</name>
</gene>
<feature type="chain" id="PRO_5047254071" description="thioredoxin-dependent peroxiredoxin" evidence="12">
    <location>
        <begin position="20"/>
        <end position="179"/>
    </location>
</feature>